<feature type="region of interest" description="Disordered" evidence="1">
    <location>
        <begin position="117"/>
        <end position="149"/>
    </location>
</feature>
<dbReference type="Proteomes" id="UP000282613">
    <property type="component" value="Unassembled WGS sequence"/>
</dbReference>
<protein>
    <submittedName>
        <fullName evidence="4">ZZ-type domain-containing protein</fullName>
    </submittedName>
</protein>
<reference evidence="4" key="1">
    <citation type="submission" date="2016-04" db="UniProtKB">
        <authorList>
            <consortium name="WormBaseParasite"/>
        </authorList>
    </citation>
    <scope>IDENTIFICATION</scope>
</reference>
<sequence>MGGKHLRNKHLRCSGGIYLPSGSVGDLFIMAPLTSARSFDYLPCEHGHKKPQQKQHQLYQIPAKLVSLNELGQTNGVVECSECHMRRIGRISPDRFFGKQPQVIRCPVCEAHSREAQDNRITTTTASSSTSSSFSDTEDAAFTRPTRQTRARYSNHYVTRTSAPSGGPVTLVHERKPSARQTHHQKEKQITYTRCDEQAIIQLNLIKGKNWNHEPVQLVYESRPREPTHRSPSPPHRSNLALQQMRRLDSEMHPTRMNGASRIIYASKPDTPAFRNIPIRHASPPKGNAVGFRQDITTSSSSESISTSISSLPQGPPIRTPDIELDVTPPTSPRPFDNRAPYGNRIKFETTRPADVPYFGGRIPPQPRIGYQEEELIPRQRSTKDPDLNLSFNFQCGADPHVPPFTPETSFGTQGPTPNIKIQGRSKTGDVSTTTLPTDTPIGGNALDDTLETVGSLQLPVVSRDSSPPTPPALILPALNEEAPVTTLQNGTARRQDRGESALRCLKTAFNGVDHVKSGYICRATAENQVFRRMSMKWYRNRHQMDYVDWVSGHMVSPCISISICSILLGDKIRAKDIIQEMGPSVRMEGDILMPSQQPLRVPKEDFTKPPPSTPPLARSADKVEPNGRIGAPLPSQNVPVDNVDPQFDLSKQVSVQVGSLIQQRLKELTECLNMDSQPVSRGNVTTGAGNARNVTSLQPRIGARAMVSIGWKDEIDSPYQNLSTDKGTGSFVGGRHTGEVEARPGLQRPPQTDFGAPFAGSGKGGSTHPIQRGESISQRMKELMASSGGGGDSRSVTSSGTGQ</sequence>
<reference evidence="2 3" key="2">
    <citation type="submission" date="2018-11" db="EMBL/GenBank/DDBJ databases">
        <authorList>
            <consortium name="Pathogen Informatics"/>
        </authorList>
    </citation>
    <scope>NUCLEOTIDE SEQUENCE [LARGE SCALE GENOMIC DNA]</scope>
</reference>
<organism evidence="4">
    <name type="scientific">Taenia asiatica</name>
    <name type="common">Asian tapeworm</name>
    <dbReference type="NCBI Taxonomy" id="60517"/>
    <lineage>
        <taxon>Eukaryota</taxon>
        <taxon>Metazoa</taxon>
        <taxon>Spiralia</taxon>
        <taxon>Lophotrochozoa</taxon>
        <taxon>Platyhelminthes</taxon>
        <taxon>Cestoda</taxon>
        <taxon>Eucestoda</taxon>
        <taxon>Cyclophyllidea</taxon>
        <taxon>Taeniidae</taxon>
        <taxon>Taenia</taxon>
    </lineage>
</organism>
<evidence type="ECO:0000256" key="1">
    <source>
        <dbReference type="SAM" id="MobiDB-lite"/>
    </source>
</evidence>
<feature type="compositionally biased region" description="Polar residues" evidence="1">
    <location>
        <begin position="425"/>
        <end position="438"/>
    </location>
</feature>
<feature type="compositionally biased region" description="Low complexity" evidence="1">
    <location>
        <begin position="298"/>
        <end position="311"/>
    </location>
</feature>
<feature type="compositionally biased region" description="Polar residues" evidence="1">
    <location>
        <begin position="408"/>
        <end position="417"/>
    </location>
</feature>
<evidence type="ECO:0000313" key="3">
    <source>
        <dbReference type="Proteomes" id="UP000282613"/>
    </source>
</evidence>
<keyword evidence="3" id="KW-1185">Reference proteome</keyword>
<feature type="compositionally biased region" description="Low complexity" evidence="1">
    <location>
        <begin position="122"/>
        <end position="135"/>
    </location>
</feature>
<feature type="region of interest" description="Disordered" evidence="1">
    <location>
        <begin position="602"/>
        <end position="640"/>
    </location>
</feature>
<dbReference type="AlphaFoldDB" id="A0A158R9V8"/>
<feature type="region of interest" description="Disordered" evidence="1">
    <location>
        <begin position="298"/>
        <end position="319"/>
    </location>
</feature>
<evidence type="ECO:0000313" key="2">
    <source>
        <dbReference type="EMBL" id="VDK39182.1"/>
    </source>
</evidence>
<feature type="region of interest" description="Disordered" evidence="1">
    <location>
        <begin position="408"/>
        <end position="445"/>
    </location>
</feature>
<name>A0A158R9V8_TAEAS</name>
<feature type="region of interest" description="Disordered" evidence="1">
    <location>
        <begin position="721"/>
        <end position="804"/>
    </location>
</feature>
<dbReference type="EMBL" id="UYRS01018690">
    <property type="protein sequence ID" value="VDK39182.1"/>
    <property type="molecule type" value="Genomic_DNA"/>
</dbReference>
<evidence type="ECO:0000313" key="4">
    <source>
        <dbReference type="WBParaSite" id="TASK_0000788101-mRNA-1"/>
    </source>
</evidence>
<accession>A0A158R9V8</accession>
<gene>
    <name evidence="2" type="ORF">TASK_LOCUS7882</name>
</gene>
<feature type="compositionally biased region" description="Polar residues" evidence="1">
    <location>
        <begin position="795"/>
        <end position="804"/>
    </location>
</feature>
<proteinExistence type="predicted"/>
<dbReference type="OrthoDB" id="10544616at2759"/>
<dbReference type="WBParaSite" id="TASK_0000788101-mRNA-1">
    <property type="protein sequence ID" value="TASK_0000788101-mRNA-1"/>
    <property type="gene ID" value="TASK_0000788101"/>
</dbReference>
<dbReference type="STRING" id="60517.A0A158R9V8"/>